<keyword evidence="6 15" id="KW-0812">Transmembrane</keyword>
<comment type="subcellular location">
    <subcellularLocation>
        <location evidence="1">Endoplasmic reticulum membrane</location>
        <topology evidence="1">Single-pass type II membrane protein</topology>
    </subcellularLocation>
    <subcellularLocation>
        <location evidence="15">Golgi apparatus</location>
        <location evidence="15">Golgi stack membrane</location>
        <topology evidence="15">Single-pass type II membrane protein</topology>
    </subcellularLocation>
</comment>
<evidence type="ECO:0000256" key="13">
    <source>
        <dbReference type="ARBA" id="ARBA00048647"/>
    </source>
</evidence>
<comment type="caution">
    <text evidence="17">The sequence shown here is derived from an EMBL/GenBank/DDBJ whole genome shotgun (WGS) entry which is preliminary data.</text>
</comment>
<evidence type="ECO:0000256" key="7">
    <source>
        <dbReference type="ARBA" id="ARBA00022824"/>
    </source>
</evidence>
<organism evidence="17 18">
    <name type="scientific">Synaphobranchus kaupii</name>
    <name type="common">Kaup's arrowtooth eel</name>
    <dbReference type="NCBI Taxonomy" id="118154"/>
    <lineage>
        <taxon>Eukaryota</taxon>
        <taxon>Metazoa</taxon>
        <taxon>Chordata</taxon>
        <taxon>Craniata</taxon>
        <taxon>Vertebrata</taxon>
        <taxon>Euteleostomi</taxon>
        <taxon>Actinopterygii</taxon>
        <taxon>Neopterygii</taxon>
        <taxon>Teleostei</taxon>
        <taxon>Anguilliformes</taxon>
        <taxon>Synaphobranchidae</taxon>
        <taxon>Synaphobranchus</taxon>
    </lineage>
</organism>
<evidence type="ECO:0000256" key="15">
    <source>
        <dbReference type="RuleBase" id="RU003832"/>
    </source>
</evidence>
<reference evidence="17" key="1">
    <citation type="journal article" date="2023" name="Science">
        <title>Genome structures resolve the early diversification of teleost fishes.</title>
        <authorList>
            <person name="Parey E."/>
            <person name="Louis A."/>
            <person name="Montfort J."/>
            <person name="Bouchez O."/>
            <person name="Roques C."/>
            <person name="Iampietro C."/>
            <person name="Lluch J."/>
            <person name="Castinel A."/>
            <person name="Donnadieu C."/>
            <person name="Desvignes T."/>
            <person name="Floi Bucao C."/>
            <person name="Jouanno E."/>
            <person name="Wen M."/>
            <person name="Mejri S."/>
            <person name="Dirks R."/>
            <person name="Jansen H."/>
            <person name="Henkel C."/>
            <person name="Chen W.J."/>
            <person name="Zahm M."/>
            <person name="Cabau C."/>
            <person name="Klopp C."/>
            <person name="Thompson A.W."/>
            <person name="Robinson-Rechavi M."/>
            <person name="Braasch I."/>
            <person name="Lecointre G."/>
            <person name="Bobe J."/>
            <person name="Postlethwait J.H."/>
            <person name="Berthelot C."/>
            <person name="Roest Crollius H."/>
            <person name="Guiguen Y."/>
        </authorList>
    </citation>
    <scope>NUCLEOTIDE SEQUENCE</scope>
    <source>
        <strain evidence="17">WJC10195</strain>
    </source>
</reference>
<name>A0A9Q1EIX1_SYNKA</name>
<dbReference type="PANTHER" id="PTHR11929">
    <property type="entry name" value="ALPHA- 1,3 -FUCOSYLTRANSFERASE"/>
    <property type="match status" value="1"/>
</dbReference>
<evidence type="ECO:0000313" key="18">
    <source>
        <dbReference type="Proteomes" id="UP001152622"/>
    </source>
</evidence>
<dbReference type="InterPro" id="IPR001503">
    <property type="entry name" value="Glyco_trans_10"/>
</dbReference>
<comment type="function">
    <text evidence="14">Protein O-fucosyltransferase that specifically catalyzes O-fucosylation of serine or threonine residues in EMI domains of target proteins. Attaches fucose through an O-glycosidic linkage. O-fucosylation of EMI domain-containing proteins may be required for facilitating protein folding and secretion.</text>
</comment>
<evidence type="ECO:0000259" key="16">
    <source>
        <dbReference type="Pfam" id="PF00852"/>
    </source>
</evidence>
<keyword evidence="11" id="KW-0325">Glycoprotein</keyword>
<evidence type="ECO:0000313" key="17">
    <source>
        <dbReference type="EMBL" id="KAJ8339622.1"/>
    </source>
</evidence>
<evidence type="ECO:0000256" key="11">
    <source>
        <dbReference type="ARBA" id="ARBA00023180"/>
    </source>
</evidence>
<dbReference type="InterPro" id="IPR038577">
    <property type="entry name" value="GT10-like_C_sf"/>
</dbReference>
<keyword evidence="5 15" id="KW-0808">Transferase</keyword>
<dbReference type="SUPFAM" id="SSF53756">
    <property type="entry name" value="UDP-Glycosyltransferase/glycogen phosphorylase"/>
    <property type="match status" value="1"/>
</dbReference>
<evidence type="ECO:0000256" key="1">
    <source>
        <dbReference type="ARBA" id="ARBA00004648"/>
    </source>
</evidence>
<dbReference type="OrthoDB" id="9993460at2759"/>
<keyword evidence="4 15" id="KW-0328">Glycosyltransferase</keyword>
<dbReference type="InterPro" id="IPR055270">
    <property type="entry name" value="Glyco_tran_10_C"/>
</dbReference>
<dbReference type="GO" id="GO:0046920">
    <property type="term" value="F:alpha-(1-&gt;3)-fucosyltransferase activity"/>
    <property type="evidence" value="ECO:0007669"/>
    <property type="project" value="TreeGrafter"/>
</dbReference>
<dbReference type="PANTHER" id="PTHR11929:SF194">
    <property type="entry name" value="ALPHA-(1,3)-FUCOSYLTRANSFERASE 10"/>
    <property type="match status" value="1"/>
</dbReference>
<comment type="catalytic activity">
    <reaction evidence="12">
        <text>L-threonyl-[protein] + GDP-beta-L-fucose = 3-O-(alpha-L-fucosyl)-L-threonyl-[protein] + GDP + H(+)</text>
        <dbReference type="Rhea" id="RHEA:70491"/>
        <dbReference type="Rhea" id="RHEA-COMP:11060"/>
        <dbReference type="Rhea" id="RHEA-COMP:17915"/>
        <dbReference type="ChEBI" id="CHEBI:15378"/>
        <dbReference type="ChEBI" id="CHEBI:30013"/>
        <dbReference type="ChEBI" id="CHEBI:57273"/>
        <dbReference type="ChEBI" id="CHEBI:58189"/>
        <dbReference type="ChEBI" id="CHEBI:189631"/>
        <dbReference type="EC" id="2.4.1.221"/>
    </reaction>
    <physiologicalReaction direction="left-to-right" evidence="12">
        <dbReference type="Rhea" id="RHEA:70492"/>
    </physiologicalReaction>
</comment>
<dbReference type="FunFam" id="3.40.50.11660:FF:000002">
    <property type="entry name" value="Alpha-(1,3)-fucosyltransferase"/>
    <property type="match status" value="1"/>
</dbReference>
<proteinExistence type="inferred from homology"/>
<keyword evidence="9" id="KW-1133">Transmembrane helix</keyword>
<evidence type="ECO:0000256" key="9">
    <source>
        <dbReference type="ARBA" id="ARBA00022989"/>
    </source>
</evidence>
<evidence type="ECO:0000256" key="6">
    <source>
        <dbReference type="ARBA" id="ARBA00022692"/>
    </source>
</evidence>
<dbReference type="Pfam" id="PF00852">
    <property type="entry name" value="Glyco_transf_10"/>
    <property type="match status" value="1"/>
</dbReference>
<evidence type="ECO:0000256" key="10">
    <source>
        <dbReference type="ARBA" id="ARBA00023136"/>
    </source>
</evidence>
<dbReference type="Gene3D" id="3.40.50.11660">
    <property type="entry name" value="Glycosyl transferase family 10, C-terminal domain"/>
    <property type="match status" value="1"/>
</dbReference>
<dbReference type="GO" id="GO:0046922">
    <property type="term" value="F:peptide-O-fucosyltransferase activity"/>
    <property type="evidence" value="ECO:0007669"/>
    <property type="project" value="UniProtKB-EC"/>
</dbReference>
<feature type="domain" description="Fucosyltransferase C-terminal" evidence="16">
    <location>
        <begin position="2"/>
        <end position="164"/>
    </location>
</feature>
<evidence type="ECO:0000256" key="3">
    <source>
        <dbReference type="ARBA" id="ARBA00008919"/>
    </source>
</evidence>
<keyword evidence="7" id="KW-0256">Endoplasmic reticulum</keyword>
<evidence type="ECO:0000256" key="2">
    <source>
        <dbReference type="ARBA" id="ARBA00004922"/>
    </source>
</evidence>
<comment type="pathway">
    <text evidence="2">Protein modification; protein glycosylation.</text>
</comment>
<comment type="catalytic activity">
    <reaction evidence="13">
        <text>L-seryl-[protein] + GDP-beta-L-fucose = 3-O-(alpha-L-fucosyl)-L-seryl-[protein] + GDP + H(+)</text>
        <dbReference type="Rhea" id="RHEA:63644"/>
        <dbReference type="Rhea" id="RHEA-COMP:9863"/>
        <dbReference type="Rhea" id="RHEA-COMP:17914"/>
        <dbReference type="ChEBI" id="CHEBI:15378"/>
        <dbReference type="ChEBI" id="CHEBI:29999"/>
        <dbReference type="ChEBI" id="CHEBI:57273"/>
        <dbReference type="ChEBI" id="CHEBI:58189"/>
        <dbReference type="ChEBI" id="CHEBI:189632"/>
        <dbReference type="EC" id="2.4.1.221"/>
    </reaction>
    <physiologicalReaction direction="left-to-right" evidence="13">
        <dbReference type="Rhea" id="RHEA:63645"/>
    </physiologicalReaction>
</comment>
<dbReference type="EC" id="2.4.1.-" evidence="15"/>
<gene>
    <name evidence="17" type="ORF">SKAU_G00364080</name>
</gene>
<evidence type="ECO:0000256" key="5">
    <source>
        <dbReference type="ARBA" id="ARBA00022679"/>
    </source>
</evidence>
<protein>
    <recommendedName>
        <fullName evidence="15">Fucosyltransferase</fullName>
        <ecNumber evidence="15">2.4.1.-</ecNumber>
    </recommendedName>
</protein>
<evidence type="ECO:0000256" key="8">
    <source>
        <dbReference type="ARBA" id="ARBA00022968"/>
    </source>
</evidence>
<evidence type="ECO:0000256" key="4">
    <source>
        <dbReference type="ARBA" id="ARBA00022676"/>
    </source>
</evidence>
<keyword evidence="10" id="KW-0472">Membrane</keyword>
<dbReference type="GO" id="GO:0032580">
    <property type="term" value="C:Golgi cisterna membrane"/>
    <property type="evidence" value="ECO:0007669"/>
    <property type="project" value="UniProtKB-SubCell"/>
</dbReference>
<keyword evidence="18" id="KW-1185">Reference proteome</keyword>
<keyword evidence="15" id="KW-0333">Golgi apparatus</keyword>
<comment type="similarity">
    <text evidence="3 15">Belongs to the glycosyltransferase 10 family.</text>
</comment>
<evidence type="ECO:0000256" key="12">
    <source>
        <dbReference type="ARBA" id="ARBA00047273"/>
    </source>
</evidence>
<accession>A0A9Q1EIX1</accession>
<sequence length="244" mass="28400">MRHIQVDSYGACLHNRDLPAHLQDSAAMDEPGFLRILAQYKFILAFENAVCDDYVTEKLWRPLKLGVVPVYYGAPNVRVWLPSNRSAVVVDPNESPARLARFLKRLDENDEEYEAYLEWKLRGQVSNRGLLTEMRNRKWGVQDLTRENYIDVFECMVCNRVWENLNRRKEGLTPKTWQAEASHLSCPPPRTFGFSGGPTGGASLKGMWRPSYEQSKREARALRLLVERNRNFTMEQFWKQVFAD</sequence>
<keyword evidence="8" id="KW-0735">Signal-anchor</keyword>
<dbReference type="Proteomes" id="UP001152622">
    <property type="component" value="Chromosome 17"/>
</dbReference>
<dbReference type="GO" id="GO:0005789">
    <property type="term" value="C:endoplasmic reticulum membrane"/>
    <property type="evidence" value="ECO:0007669"/>
    <property type="project" value="UniProtKB-SubCell"/>
</dbReference>
<dbReference type="AlphaFoldDB" id="A0A9Q1EIX1"/>
<evidence type="ECO:0000256" key="14">
    <source>
        <dbReference type="ARBA" id="ARBA00058658"/>
    </source>
</evidence>
<dbReference type="EMBL" id="JAINUF010000017">
    <property type="protein sequence ID" value="KAJ8339622.1"/>
    <property type="molecule type" value="Genomic_DNA"/>
</dbReference>